<dbReference type="Gene3D" id="3.40.50.450">
    <property type="match status" value="1"/>
</dbReference>
<dbReference type="eggNOG" id="COG0524">
    <property type="taxonomic scope" value="Bacteria"/>
</dbReference>
<evidence type="ECO:0000313" key="4">
    <source>
        <dbReference type="EMBL" id="BAK38278.1"/>
    </source>
</evidence>
<dbReference type="OrthoDB" id="9792663at2"/>
<accession>F5XIP0</accession>
<dbReference type="PANTHER" id="PTHR10584">
    <property type="entry name" value="SUGAR KINASE"/>
    <property type="match status" value="1"/>
</dbReference>
<dbReference type="Gene3D" id="3.40.1190.20">
    <property type="match status" value="1"/>
</dbReference>
<evidence type="ECO:0000259" key="3">
    <source>
        <dbReference type="Pfam" id="PF00294"/>
    </source>
</evidence>
<name>F5XIP0_MICPN</name>
<dbReference type="AlphaFoldDB" id="F5XIP0"/>
<reference evidence="4 5" key="1">
    <citation type="submission" date="2011-05" db="EMBL/GenBank/DDBJ databases">
        <title>Whole genome sequence of Microlunatus phosphovorus NM-1.</title>
        <authorList>
            <person name="Hosoyama A."/>
            <person name="Sasaki K."/>
            <person name="Harada T."/>
            <person name="Igarashi R."/>
            <person name="Kawakoshi A."/>
            <person name="Sasagawa M."/>
            <person name="Fukada J."/>
            <person name="Nakamura S."/>
            <person name="Katano Y."/>
            <person name="Hanada S."/>
            <person name="Kamagata Y."/>
            <person name="Nakamura N."/>
            <person name="Yamazaki S."/>
            <person name="Fujita N."/>
        </authorList>
    </citation>
    <scope>NUCLEOTIDE SEQUENCE [LARGE SCALE GENOMIC DNA]</scope>
    <source>
        <strain evidence="5">ATCC 700054 / DSM 10555 / JCM 9379 / NBRC 101784 / NCIMB 13414 / VKM Ac-1990 / NM-1</strain>
    </source>
</reference>
<dbReference type="InterPro" id="IPR007710">
    <property type="entry name" value="Nucleoside_deoxyribTrfase"/>
</dbReference>
<keyword evidence="5" id="KW-1185">Reference proteome</keyword>
<organism evidence="4 5">
    <name type="scientific">Microlunatus phosphovorus (strain ATCC 700054 / DSM 10555 / JCM 9379 / NBRC 101784 / NCIMB 13414 / VKM Ac-1990 / NM-1)</name>
    <dbReference type="NCBI Taxonomy" id="1032480"/>
    <lineage>
        <taxon>Bacteria</taxon>
        <taxon>Bacillati</taxon>
        <taxon>Actinomycetota</taxon>
        <taxon>Actinomycetes</taxon>
        <taxon>Propionibacteriales</taxon>
        <taxon>Propionibacteriaceae</taxon>
        <taxon>Microlunatus</taxon>
    </lineage>
</organism>
<keyword evidence="2" id="KW-0418">Kinase</keyword>
<dbReference type="HOGENOM" id="CLU_057110_0_0_11"/>
<evidence type="ECO:0000313" key="5">
    <source>
        <dbReference type="Proteomes" id="UP000007947"/>
    </source>
</evidence>
<proteinExistence type="predicted"/>
<keyword evidence="1" id="KW-0808">Transferase</keyword>
<dbReference type="eggNOG" id="COG3613">
    <property type="taxonomic scope" value="Bacteria"/>
</dbReference>
<dbReference type="SUPFAM" id="SSF52309">
    <property type="entry name" value="N-(deoxy)ribosyltransferase-like"/>
    <property type="match status" value="1"/>
</dbReference>
<dbReference type="STRING" id="1032480.MLP_52640"/>
<evidence type="ECO:0000256" key="1">
    <source>
        <dbReference type="ARBA" id="ARBA00022679"/>
    </source>
</evidence>
<protein>
    <recommendedName>
        <fullName evidence="3">Carbohydrate kinase PfkB domain-containing protein</fullName>
    </recommendedName>
</protein>
<dbReference type="PANTHER" id="PTHR10584:SF166">
    <property type="entry name" value="RIBOKINASE"/>
    <property type="match status" value="1"/>
</dbReference>
<dbReference type="KEGG" id="mph:MLP_52640"/>
<dbReference type="RefSeq" id="WP_013866090.1">
    <property type="nucleotide sequence ID" value="NC_015635.1"/>
</dbReference>
<dbReference type="Pfam" id="PF00294">
    <property type="entry name" value="PfkB"/>
    <property type="match status" value="1"/>
</dbReference>
<dbReference type="InterPro" id="IPR011611">
    <property type="entry name" value="PfkB_dom"/>
</dbReference>
<sequence length="395" mass="40908">MGVTVIGGSYRETCREPSIDRLLGSGMRAAATLADLGHDTQLVTCIDDDTSDELSAVAHTLGIRVAAHTRAEPVTFAYDTPLHHPNTYGTSAASPLHAADSAVLGFGMVETQWSADASVLVIDPQHASVADLLQRCSAGRTAIVLNEHEARRITGEHDLTAAAQALLAAPANVVVVKQGAVGGLIASADGVEAFGAHATDLVEPLGSGDAFSAGFAHAWALNDADPATAARFGSKVAAAHSLAGSPQVTQSLHCLDDPLPYPTGQWPRVYLAGPFFDLAQRTLIHVVRHALLQIGVEVFSPLHDVGRGGDEVAVADLDGLAGCHSVLALLDGADPGTVFEVGWATREGIPVIGFADSVDDHGWTMIRGTGSRVVSDLASAVYSAAWAAMRRAAST</sequence>
<dbReference type="GO" id="GO:0016301">
    <property type="term" value="F:kinase activity"/>
    <property type="evidence" value="ECO:0007669"/>
    <property type="project" value="UniProtKB-KW"/>
</dbReference>
<feature type="domain" description="Carbohydrate kinase PfkB" evidence="3">
    <location>
        <begin position="116"/>
        <end position="239"/>
    </location>
</feature>
<dbReference type="InterPro" id="IPR029056">
    <property type="entry name" value="Ribokinase-like"/>
</dbReference>
<dbReference type="Proteomes" id="UP000007947">
    <property type="component" value="Chromosome"/>
</dbReference>
<evidence type="ECO:0000256" key="2">
    <source>
        <dbReference type="ARBA" id="ARBA00022777"/>
    </source>
</evidence>
<dbReference type="EMBL" id="AP012204">
    <property type="protein sequence ID" value="BAK38278.1"/>
    <property type="molecule type" value="Genomic_DNA"/>
</dbReference>
<dbReference type="SUPFAM" id="SSF53613">
    <property type="entry name" value="Ribokinase-like"/>
    <property type="match status" value="1"/>
</dbReference>
<dbReference type="Pfam" id="PF05014">
    <property type="entry name" value="Nuc_deoxyrib_tr"/>
    <property type="match status" value="1"/>
</dbReference>
<gene>
    <name evidence="4" type="ordered locus">MLP_52640</name>
</gene>